<dbReference type="EMBL" id="CM055107">
    <property type="protein sequence ID" value="KAJ7526621.1"/>
    <property type="molecule type" value="Genomic_DNA"/>
</dbReference>
<protein>
    <submittedName>
        <fullName evidence="1">Uncharacterized protein</fullName>
    </submittedName>
</protein>
<dbReference type="Proteomes" id="UP001162992">
    <property type="component" value="Chromosome 16"/>
</dbReference>
<evidence type="ECO:0000313" key="2">
    <source>
        <dbReference type="Proteomes" id="UP001162992"/>
    </source>
</evidence>
<sequence length="215" mass="24429">MQFTSAILDDDGLVISIIGVPKIPLLVRVAKKSGLRVMHQVVLRGVDKFGVRVMDIQVNMLGVYIFCRLDASPQLPMGDCDLVDPSLFESMNDHWIHYYSTVERLFDPATSLPARGGMEKSPHFLHFIVEMCCKHSGVVVDPFMGGGRTLYACRRTRRHCIAMDSDQATLDLALKRYESSFAPMQAMLVDTNEDDDEDLDEWDFDDFQKWYVLVS</sequence>
<reference evidence="2" key="1">
    <citation type="journal article" date="2024" name="Proc. Natl. Acad. Sci. U.S.A.">
        <title>Extraordinary preservation of gene collinearity over three hundred million years revealed in homosporous lycophytes.</title>
        <authorList>
            <person name="Li C."/>
            <person name="Wickell D."/>
            <person name="Kuo L.Y."/>
            <person name="Chen X."/>
            <person name="Nie B."/>
            <person name="Liao X."/>
            <person name="Peng D."/>
            <person name="Ji J."/>
            <person name="Jenkins J."/>
            <person name="Williams M."/>
            <person name="Shu S."/>
            <person name="Plott C."/>
            <person name="Barry K."/>
            <person name="Rajasekar S."/>
            <person name="Grimwood J."/>
            <person name="Han X."/>
            <person name="Sun S."/>
            <person name="Hou Z."/>
            <person name="He W."/>
            <person name="Dai G."/>
            <person name="Sun C."/>
            <person name="Schmutz J."/>
            <person name="Leebens-Mack J.H."/>
            <person name="Li F.W."/>
            <person name="Wang L."/>
        </authorList>
    </citation>
    <scope>NUCLEOTIDE SEQUENCE [LARGE SCALE GENOMIC DNA]</scope>
    <source>
        <strain evidence="2">cv. PW_Plant_1</strain>
    </source>
</reference>
<gene>
    <name evidence="1" type="ORF">O6H91_16G015100</name>
</gene>
<evidence type="ECO:0000313" key="1">
    <source>
        <dbReference type="EMBL" id="KAJ7526621.1"/>
    </source>
</evidence>
<keyword evidence="2" id="KW-1185">Reference proteome</keyword>
<organism evidence="1 2">
    <name type="scientific">Diphasiastrum complanatum</name>
    <name type="common">Issler's clubmoss</name>
    <name type="synonym">Lycopodium complanatum</name>
    <dbReference type="NCBI Taxonomy" id="34168"/>
    <lineage>
        <taxon>Eukaryota</taxon>
        <taxon>Viridiplantae</taxon>
        <taxon>Streptophyta</taxon>
        <taxon>Embryophyta</taxon>
        <taxon>Tracheophyta</taxon>
        <taxon>Lycopodiopsida</taxon>
        <taxon>Lycopodiales</taxon>
        <taxon>Lycopodiaceae</taxon>
        <taxon>Lycopodioideae</taxon>
        <taxon>Diphasiastrum</taxon>
    </lineage>
</organism>
<proteinExistence type="predicted"/>
<name>A0ACC2BA95_DIPCM</name>
<comment type="caution">
    <text evidence="1">The sequence shown here is derived from an EMBL/GenBank/DDBJ whole genome shotgun (WGS) entry which is preliminary data.</text>
</comment>
<accession>A0ACC2BA95</accession>